<dbReference type="AlphaFoldDB" id="A0A402AKJ0"/>
<dbReference type="Proteomes" id="UP000287188">
    <property type="component" value="Unassembled WGS sequence"/>
</dbReference>
<evidence type="ECO:0000259" key="1">
    <source>
        <dbReference type="Pfam" id="PF02617"/>
    </source>
</evidence>
<keyword evidence="3" id="KW-1185">Reference proteome</keyword>
<dbReference type="GO" id="GO:0008233">
    <property type="term" value="F:peptidase activity"/>
    <property type="evidence" value="ECO:0007669"/>
    <property type="project" value="UniProtKB-KW"/>
</dbReference>
<gene>
    <name evidence="2" type="primary">clpS</name>
    <name evidence="2" type="ORF">KDK_34570</name>
</gene>
<dbReference type="Gene3D" id="3.30.1390.10">
    <property type="match status" value="1"/>
</dbReference>
<evidence type="ECO:0000313" key="2">
    <source>
        <dbReference type="EMBL" id="GCE19657.1"/>
    </source>
</evidence>
<reference evidence="3" key="1">
    <citation type="submission" date="2018-12" db="EMBL/GenBank/DDBJ databases">
        <title>Tengunoibacter tsumagoiensis gen. nov., sp. nov., Dictyobacter kobayashii sp. nov., D. alpinus sp. nov., and D. joshuensis sp. nov. and description of Dictyobacteraceae fam. nov. within the order Ktedonobacterales isolated from Tengu-no-mugimeshi.</title>
        <authorList>
            <person name="Wang C.M."/>
            <person name="Zheng Y."/>
            <person name="Sakai Y."/>
            <person name="Toyoda A."/>
            <person name="Minakuchi Y."/>
            <person name="Abe K."/>
            <person name="Yokota A."/>
            <person name="Yabe S."/>
        </authorList>
    </citation>
    <scope>NUCLEOTIDE SEQUENCE [LARGE SCALE GENOMIC DNA]</scope>
    <source>
        <strain evidence="3">Uno11</strain>
    </source>
</reference>
<sequence length="102" mass="11854">MSKDQWTVTRFQVRPEEIVLDRTRLLPPYKVIVHDDDYNEMNYVIFALVHAVNSLTVAEAERIMLTAHLTGQAIVTVCPREVAEYYQERLLSYNLTATIEPE</sequence>
<dbReference type="PANTHER" id="PTHR33473">
    <property type="entry name" value="ATP-DEPENDENT CLP PROTEASE ADAPTER PROTEIN CLPS1, CHLOROPLASTIC"/>
    <property type="match status" value="1"/>
</dbReference>
<organism evidence="2 3">
    <name type="scientific">Dictyobacter kobayashii</name>
    <dbReference type="NCBI Taxonomy" id="2014872"/>
    <lineage>
        <taxon>Bacteria</taxon>
        <taxon>Bacillati</taxon>
        <taxon>Chloroflexota</taxon>
        <taxon>Ktedonobacteria</taxon>
        <taxon>Ktedonobacterales</taxon>
        <taxon>Dictyobacteraceae</taxon>
        <taxon>Dictyobacter</taxon>
    </lineage>
</organism>
<dbReference type="Pfam" id="PF02617">
    <property type="entry name" value="ClpS"/>
    <property type="match status" value="1"/>
</dbReference>
<evidence type="ECO:0000313" key="3">
    <source>
        <dbReference type="Proteomes" id="UP000287188"/>
    </source>
</evidence>
<accession>A0A402AKJ0</accession>
<dbReference type="InterPro" id="IPR003769">
    <property type="entry name" value="ClpS_core"/>
</dbReference>
<keyword evidence="2" id="KW-0378">Hydrolase</keyword>
<proteinExistence type="predicted"/>
<dbReference type="OrthoDB" id="162238at2"/>
<protein>
    <submittedName>
        <fullName evidence="2">ATP-dependent Clp protease adaptor ClpS</fullName>
    </submittedName>
</protein>
<name>A0A402AKJ0_9CHLR</name>
<dbReference type="EMBL" id="BIFS01000001">
    <property type="protein sequence ID" value="GCE19657.1"/>
    <property type="molecule type" value="Genomic_DNA"/>
</dbReference>
<dbReference type="RefSeq" id="WP_126551497.1">
    <property type="nucleotide sequence ID" value="NZ_BIFS01000001.1"/>
</dbReference>
<dbReference type="InterPro" id="IPR014719">
    <property type="entry name" value="Ribosomal_bL12_C/ClpS-like"/>
</dbReference>
<dbReference type="GO" id="GO:0030163">
    <property type="term" value="P:protein catabolic process"/>
    <property type="evidence" value="ECO:0007669"/>
    <property type="project" value="InterPro"/>
</dbReference>
<dbReference type="PANTHER" id="PTHR33473:SF19">
    <property type="entry name" value="ATP-DEPENDENT CLP PROTEASE ADAPTER PROTEIN CLPS"/>
    <property type="match status" value="1"/>
</dbReference>
<dbReference type="InterPro" id="IPR022935">
    <property type="entry name" value="ClpS"/>
</dbReference>
<keyword evidence="2" id="KW-0645">Protease</keyword>
<feature type="domain" description="Adaptor protein ClpS core" evidence="1">
    <location>
        <begin position="27"/>
        <end position="92"/>
    </location>
</feature>
<dbReference type="SUPFAM" id="SSF54736">
    <property type="entry name" value="ClpS-like"/>
    <property type="match status" value="1"/>
</dbReference>
<comment type="caution">
    <text evidence="2">The sequence shown here is derived from an EMBL/GenBank/DDBJ whole genome shotgun (WGS) entry which is preliminary data.</text>
</comment>
<dbReference type="GO" id="GO:0006508">
    <property type="term" value="P:proteolysis"/>
    <property type="evidence" value="ECO:0007669"/>
    <property type="project" value="UniProtKB-KW"/>
</dbReference>